<dbReference type="InterPro" id="IPR004883">
    <property type="entry name" value="LOB"/>
</dbReference>
<keyword evidence="4" id="KW-0436">Ligase</keyword>
<dbReference type="STRING" id="1088818.A0A2I0AM25"/>
<evidence type="ECO:0000256" key="1">
    <source>
        <dbReference type="ARBA" id="ARBA00005474"/>
    </source>
</evidence>
<keyword evidence="5" id="KW-1185">Reference proteome</keyword>
<organism evidence="4 5">
    <name type="scientific">Apostasia shenzhenica</name>
    <dbReference type="NCBI Taxonomy" id="1088818"/>
    <lineage>
        <taxon>Eukaryota</taxon>
        <taxon>Viridiplantae</taxon>
        <taxon>Streptophyta</taxon>
        <taxon>Embryophyta</taxon>
        <taxon>Tracheophyta</taxon>
        <taxon>Spermatophyta</taxon>
        <taxon>Magnoliopsida</taxon>
        <taxon>Liliopsida</taxon>
        <taxon>Asparagales</taxon>
        <taxon>Orchidaceae</taxon>
        <taxon>Apostasioideae</taxon>
        <taxon>Apostasia</taxon>
    </lineage>
</organism>
<dbReference type="PANTHER" id="PTHR31301">
    <property type="entry name" value="LOB DOMAIN-CONTAINING PROTEIN 4-RELATED"/>
    <property type="match status" value="1"/>
</dbReference>
<reference evidence="4 5" key="1">
    <citation type="journal article" date="2017" name="Nature">
        <title>The Apostasia genome and the evolution of orchids.</title>
        <authorList>
            <person name="Zhang G.Q."/>
            <person name="Liu K.W."/>
            <person name="Li Z."/>
            <person name="Lohaus R."/>
            <person name="Hsiao Y.Y."/>
            <person name="Niu S.C."/>
            <person name="Wang J.Y."/>
            <person name="Lin Y.C."/>
            <person name="Xu Q."/>
            <person name="Chen L.J."/>
            <person name="Yoshida K."/>
            <person name="Fujiwara S."/>
            <person name="Wang Z.W."/>
            <person name="Zhang Y.Q."/>
            <person name="Mitsuda N."/>
            <person name="Wang M."/>
            <person name="Liu G.H."/>
            <person name="Pecoraro L."/>
            <person name="Huang H.X."/>
            <person name="Xiao X.J."/>
            <person name="Lin M."/>
            <person name="Wu X.Y."/>
            <person name="Wu W.L."/>
            <person name="Chen Y.Y."/>
            <person name="Chang S.B."/>
            <person name="Sakamoto S."/>
            <person name="Ohme-Takagi M."/>
            <person name="Yagi M."/>
            <person name="Zeng S.J."/>
            <person name="Shen C.Y."/>
            <person name="Yeh C.M."/>
            <person name="Luo Y.B."/>
            <person name="Tsai W.C."/>
            <person name="Van de Peer Y."/>
            <person name="Liu Z.J."/>
        </authorList>
    </citation>
    <scope>NUCLEOTIDE SEQUENCE [LARGE SCALE GENOMIC DNA]</scope>
    <source>
        <strain evidence="5">cv. Shenzhen</strain>
        <tissue evidence="4">Stem</tissue>
    </source>
</reference>
<evidence type="ECO:0000256" key="2">
    <source>
        <dbReference type="SAM" id="Coils"/>
    </source>
</evidence>
<comment type="similarity">
    <text evidence="1">Belongs to the LOB domain-containing protein family.</text>
</comment>
<dbReference type="OrthoDB" id="684652at2759"/>
<evidence type="ECO:0000313" key="4">
    <source>
        <dbReference type="EMBL" id="PKA56516.1"/>
    </source>
</evidence>
<dbReference type="GO" id="GO:0004088">
    <property type="term" value="F:carbamoyl-phosphate synthase (glutamine-hydrolyzing) activity"/>
    <property type="evidence" value="ECO:0007669"/>
    <property type="project" value="UniProtKB-EC"/>
</dbReference>
<dbReference type="PANTHER" id="PTHR31301:SF153">
    <property type="entry name" value="LOB DOMAIN-CONTAINING PROTEIN 26"/>
    <property type="match status" value="1"/>
</dbReference>
<accession>A0A2I0AM25</accession>
<protein>
    <submittedName>
        <fullName evidence="4">LOB domain-containing protein 24</fullName>
        <ecNumber evidence="4">6.3.5.5</ecNumber>
    </submittedName>
</protein>
<keyword evidence="2" id="KW-0175">Coiled coil</keyword>
<dbReference type="Proteomes" id="UP000236161">
    <property type="component" value="Unassembled WGS sequence"/>
</dbReference>
<dbReference type="EMBL" id="KZ451971">
    <property type="protein sequence ID" value="PKA56516.1"/>
    <property type="molecule type" value="Genomic_DNA"/>
</dbReference>
<sequence length="160" mass="18269">MSGSNIFLDSTINGRRRCAACKFLRKKCKEDCTLAPYFPPSQVYRFSCVRRIFGASNITRMLKQVPAHLRAQAADSFASEAYWRVQDPVYGCTAIIDHLQHEIQRAQIEIWQAQAQLAFYKAQANLINQPARPNKDEAYWAIEDDAMLLPDLTSFPPDLL</sequence>
<evidence type="ECO:0000313" key="5">
    <source>
        <dbReference type="Proteomes" id="UP000236161"/>
    </source>
</evidence>
<feature type="domain" description="LOB" evidence="3">
    <location>
        <begin position="16"/>
        <end position="117"/>
    </location>
</feature>
<dbReference type="Pfam" id="PF03195">
    <property type="entry name" value="LOB"/>
    <property type="match status" value="1"/>
</dbReference>
<evidence type="ECO:0000259" key="3">
    <source>
        <dbReference type="PROSITE" id="PS50891"/>
    </source>
</evidence>
<name>A0A2I0AM25_9ASPA</name>
<dbReference type="AlphaFoldDB" id="A0A2I0AM25"/>
<dbReference type="EC" id="6.3.5.5" evidence="4"/>
<feature type="coiled-coil region" evidence="2">
    <location>
        <begin position="96"/>
        <end position="123"/>
    </location>
</feature>
<gene>
    <name evidence="4" type="primary">LBD24</name>
    <name evidence="4" type="ORF">AXF42_Ash015289</name>
</gene>
<dbReference type="PROSITE" id="PS50891">
    <property type="entry name" value="LOB"/>
    <property type="match status" value="1"/>
</dbReference>
<proteinExistence type="inferred from homology"/>